<evidence type="ECO:0000313" key="2">
    <source>
        <dbReference type="EMBL" id="KAG1794307.1"/>
    </source>
</evidence>
<dbReference type="EMBL" id="JABBWG010000384">
    <property type="protein sequence ID" value="KAG1794307.1"/>
    <property type="molecule type" value="Genomic_DNA"/>
</dbReference>
<keyword evidence="1" id="KW-0812">Transmembrane</keyword>
<gene>
    <name evidence="2" type="ORF">BJ212DRAFT_1412925</name>
</gene>
<dbReference type="OrthoDB" id="2621342at2759"/>
<feature type="transmembrane region" description="Helical" evidence="1">
    <location>
        <begin position="47"/>
        <end position="69"/>
    </location>
</feature>
<evidence type="ECO:0000313" key="3">
    <source>
        <dbReference type="Proteomes" id="UP000807769"/>
    </source>
</evidence>
<name>A0A9P7DHZ2_9AGAM</name>
<comment type="caution">
    <text evidence="2">The sequence shown here is derived from an EMBL/GenBank/DDBJ whole genome shotgun (WGS) entry which is preliminary data.</text>
</comment>
<dbReference type="Proteomes" id="UP000807769">
    <property type="component" value="Unassembled WGS sequence"/>
</dbReference>
<proteinExistence type="predicted"/>
<keyword evidence="1" id="KW-0472">Membrane</keyword>
<sequence>MPAVYAAIPVICYDIFLVVLAIAVLVKHLKERKELKIKPNAYIVMIVRYHVIYFVLNLATQIFLAIMWANLPVSSPVILERSTLMQACTDSGDVSRTVIQRYRAIYHRATCYHQHLGNACQRQLCACQYDIRGLHLLDFAPDV</sequence>
<organism evidence="2 3">
    <name type="scientific">Suillus subaureus</name>
    <dbReference type="NCBI Taxonomy" id="48587"/>
    <lineage>
        <taxon>Eukaryota</taxon>
        <taxon>Fungi</taxon>
        <taxon>Dikarya</taxon>
        <taxon>Basidiomycota</taxon>
        <taxon>Agaricomycotina</taxon>
        <taxon>Agaricomycetes</taxon>
        <taxon>Agaricomycetidae</taxon>
        <taxon>Boletales</taxon>
        <taxon>Suillineae</taxon>
        <taxon>Suillaceae</taxon>
        <taxon>Suillus</taxon>
    </lineage>
</organism>
<feature type="transmembrane region" description="Helical" evidence="1">
    <location>
        <begin position="6"/>
        <end position="26"/>
    </location>
</feature>
<dbReference type="AlphaFoldDB" id="A0A9P7DHZ2"/>
<keyword evidence="1" id="KW-1133">Transmembrane helix</keyword>
<evidence type="ECO:0000256" key="1">
    <source>
        <dbReference type="SAM" id="Phobius"/>
    </source>
</evidence>
<accession>A0A9P7DHZ2</accession>
<protein>
    <submittedName>
        <fullName evidence="2">Uncharacterized protein</fullName>
    </submittedName>
</protein>
<dbReference type="RefSeq" id="XP_041185115.1">
    <property type="nucleotide sequence ID" value="XM_041337507.1"/>
</dbReference>
<dbReference type="GeneID" id="64631523"/>
<reference evidence="2" key="1">
    <citation type="journal article" date="2020" name="New Phytol.">
        <title>Comparative genomics reveals dynamic genome evolution in host specialist ectomycorrhizal fungi.</title>
        <authorList>
            <person name="Lofgren L.A."/>
            <person name="Nguyen N.H."/>
            <person name="Vilgalys R."/>
            <person name="Ruytinx J."/>
            <person name="Liao H.L."/>
            <person name="Branco S."/>
            <person name="Kuo A."/>
            <person name="LaButti K."/>
            <person name="Lipzen A."/>
            <person name="Andreopoulos W."/>
            <person name="Pangilinan J."/>
            <person name="Riley R."/>
            <person name="Hundley H."/>
            <person name="Na H."/>
            <person name="Barry K."/>
            <person name="Grigoriev I.V."/>
            <person name="Stajich J.E."/>
            <person name="Kennedy P.G."/>
        </authorList>
    </citation>
    <scope>NUCLEOTIDE SEQUENCE</scope>
    <source>
        <strain evidence="2">MN1</strain>
    </source>
</reference>
<keyword evidence="3" id="KW-1185">Reference proteome</keyword>